<dbReference type="Proteomes" id="UP000005408">
    <property type="component" value="Unassembled WGS sequence"/>
</dbReference>
<reference evidence="13" key="1">
    <citation type="submission" date="2022-08" db="UniProtKB">
        <authorList>
            <consortium name="EnsemblMetazoa"/>
        </authorList>
    </citation>
    <scope>IDENTIFICATION</scope>
    <source>
        <strain evidence="13">05x7-T-G4-1.051#20</strain>
    </source>
</reference>
<dbReference type="PROSITE" id="PS50259">
    <property type="entry name" value="G_PROTEIN_RECEP_F3_4"/>
    <property type="match status" value="1"/>
</dbReference>
<dbReference type="EnsemblMetazoa" id="G25053.3">
    <property type="protein sequence ID" value="G25053.3:cds"/>
    <property type="gene ID" value="G25053"/>
</dbReference>
<evidence type="ECO:0000256" key="11">
    <source>
        <dbReference type="SAM" id="Phobius"/>
    </source>
</evidence>
<feature type="transmembrane region" description="Helical" evidence="11">
    <location>
        <begin position="190"/>
        <end position="210"/>
    </location>
</feature>
<dbReference type="PANTHER" id="PTHR10519">
    <property type="entry name" value="GABA-B RECEPTOR"/>
    <property type="match status" value="1"/>
</dbReference>
<dbReference type="InterPro" id="IPR002455">
    <property type="entry name" value="GPCR3_GABA-B"/>
</dbReference>
<organism evidence="13 14">
    <name type="scientific">Magallana gigas</name>
    <name type="common">Pacific oyster</name>
    <name type="synonym">Crassostrea gigas</name>
    <dbReference type="NCBI Taxonomy" id="29159"/>
    <lineage>
        <taxon>Eukaryota</taxon>
        <taxon>Metazoa</taxon>
        <taxon>Spiralia</taxon>
        <taxon>Lophotrochozoa</taxon>
        <taxon>Mollusca</taxon>
        <taxon>Bivalvia</taxon>
        <taxon>Autobranchia</taxon>
        <taxon>Pteriomorphia</taxon>
        <taxon>Ostreida</taxon>
        <taxon>Ostreoidea</taxon>
        <taxon>Ostreidae</taxon>
        <taxon>Magallana</taxon>
    </lineage>
</organism>
<evidence type="ECO:0000313" key="13">
    <source>
        <dbReference type="EnsemblMetazoa" id="G25053.2:cds"/>
    </source>
</evidence>
<feature type="region of interest" description="Disordered" evidence="10">
    <location>
        <begin position="373"/>
        <end position="438"/>
    </location>
</feature>
<dbReference type="OrthoDB" id="2150267at2759"/>
<keyword evidence="4" id="KW-0297">G-protein coupled receptor</keyword>
<dbReference type="EnsemblMetazoa" id="G25053.2">
    <property type="protein sequence ID" value="G25053.2:cds"/>
    <property type="gene ID" value="G25053"/>
</dbReference>
<feature type="coiled-coil region" evidence="9">
    <location>
        <begin position="318"/>
        <end position="352"/>
    </location>
</feature>
<evidence type="ECO:0000259" key="12">
    <source>
        <dbReference type="PROSITE" id="PS50259"/>
    </source>
</evidence>
<dbReference type="GO" id="GO:0007214">
    <property type="term" value="P:gamma-aminobutyric acid signaling pathway"/>
    <property type="evidence" value="ECO:0007669"/>
    <property type="project" value="TreeGrafter"/>
</dbReference>
<feature type="transmembrane region" description="Helical" evidence="11">
    <location>
        <begin position="226"/>
        <end position="247"/>
    </location>
</feature>
<dbReference type="PANTHER" id="PTHR10519:SF20">
    <property type="entry name" value="G-PROTEIN COUPLED RECEPTOR 156-RELATED"/>
    <property type="match status" value="1"/>
</dbReference>
<feature type="transmembrane region" description="Helical" evidence="11">
    <location>
        <begin position="253"/>
        <end position="275"/>
    </location>
</feature>
<feature type="transmembrane region" description="Helical" evidence="11">
    <location>
        <begin position="6"/>
        <end position="29"/>
    </location>
</feature>
<keyword evidence="2 11" id="KW-0812">Transmembrane</keyword>
<keyword evidence="7" id="KW-0325">Glycoprotein</keyword>
<feature type="domain" description="G-protein coupled receptors family 3 profile" evidence="12">
    <location>
        <begin position="80"/>
        <end position="278"/>
    </location>
</feature>
<evidence type="ECO:0000256" key="3">
    <source>
        <dbReference type="ARBA" id="ARBA00022989"/>
    </source>
</evidence>
<evidence type="ECO:0000256" key="5">
    <source>
        <dbReference type="ARBA" id="ARBA00023136"/>
    </source>
</evidence>
<comment type="subcellular location">
    <subcellularLocation>
        <location evidence="1">Membrane</location>
        <topology evidence="1">Multi-pass membrane protein</topology>
    </subcellularLocation>
</comment>
<proteinExistence type="predicted"/>
<keyword evidence="8" id="KW-0807">Transducer</keyword>
<keyword evidence="3 11" id="KW-1133">Transmembrane helix</keyword>
<feature type="transmembrane region" description="Helical" evidence="11">
    <location>
        <begin position="85"/>
        <end position="106"/>
    </location>
</feature>
<dbReference type="GO" id="GO:0038039">
    <property type="term" value="C:G protein-coupled receptor heterodimeric complex"/>
    <property type="evidence" value="ECO:0007669"/>
    <property type="project" value="TreeGrafter"/>
</dbReference>
<sequence length="581" mass="65459">MEVRTVGAETFVVSCVATTLGIVVTVAFLTFNVFHRNKRFIKMSSPKLNVLISVGGLCLNIVCLMFGMDFFLAERYPEATVTCQIRLWLITIGVSLVFGPMFAKAWRVYQIFQNAGVKRVVIKDIRLFLMASAFVFVDVVILTIWQGVDTMTSKETKYLMITNGGGKQSNSSGSEYVLIQECSSHGTSGWLAFLLLWKTCLLGYGLYLAWQTRNVTLPAMRDSPSIIISIMSTLLLSAPTFMLTSLLRHSPDGIYITEILIITVCSTVVQITVFLPKVRFWWKSPLEKQSKLSVTMYDLKKSSTSTQDLDIYQIQSENTLLKINMKEKLVQIKDLERKVSHLAQRLSAVSNDDDRRDSGLDVDLGISDIKDEPCTMDSSLRTDPDSSRVVEPESYTDVLTTEEGGTPQADAFDRTQSDTSGMKSYKAKKEKRRRKKMLTSTPDIYKQCEKNGQVLNKSDDFFDVENSNARFMSRCWTFSSMRSRQDIVGSVTKCYDLEDNEDTFSYVSTYLPPPPPSEQIEFSLRNNSLCTVNDNAVLSNDMLYPTLHGESSTSPRIKEPEINGNTILNDNCITLDKTCYV</sequence>
<feature type="compositionally biased region" description="Basic and acidic residues" evidence="10">
    <location>
        <begin position="380"/>
        <end position="391"/>
    </location>
</feature>
<evidence type="ECO:0000256" key="7">
    <source>
        <dbReference type="ARBA" id="ARBA00023180"/>
    </source>
</evidence>
<evidence type="ECO:0000256" key="9">
    <source>
        <dbReference type="SAM" id="Coils"/>
    </source>
</evidence>
<evidence type="ECO:0000256" key="6">
    <source>
        <dbReference type="ARBA" id="ARBA00023170"/>
    </source>
</evidence>
<feature type="transmembrane region" description="Helical" evidence="11">
    <location>
        <begin position="127"/>
        <end position="148"/>
    </location>
</feature>
<dbReference type="InterPro" id="IPR017978">
    <property type="entry name" value="GPCR_3_C"/>
</dbReference>
<evidence type="ECO:0000256" key="4">
    <source>
        <dbReference type="ARBA" id="ARBA00023040"/>
    </source>
</evidence>
<dbReference type="Pfam" id="PF00003">
    <property type="entry name" value="7tm_3"/>
    <property type="match status" value="1"/>
</dbReference>
<feature type="compositionally biased region" description="Basic residues" evidence="10">
    <location>
        <begin position="425"/>
        <end position="437"/>
    </location>
</feature>
<dbReference type="GO" id="GO:0004965">
    <property type="term" value="F:G protein-coupled GABA receptor activity"/>
    <property type="evidence" value="ECO:0007669"/>
    <property type="project" value="InterPro"/>
</dbReference>
<name>A0A8W8KUR5_MAGGI</name>
<keyword evidence="9" id="KW-0175">Coiled coil</keyword>
<evidence type="ECO:0000256" key="2">
    <source>
        <dbReference type="ARBA" id="ARBA00022692"/>
    </source>
</evidence>
<dbReference type="CDD" id="cd15047">
    <property type="entry name" value="7tmC_GABA-B-like"/>
    <property type="match status" value="1"/>
</dbReference>
<dbReference type="EnsemblMetazoa" id="G25053.1">
    <property type="protein sequence ID" value="G25053.1:cds"/>
    <property type="gene ID" value="G25053"/>
</dbReference>
<feature type="transmembrane region" description="Helical" evidence="11">
    <location>
        <begin position="50"/>
        <end position="73"/>
    </location>
</feature>
<evidence type="ECO:0000256" key="1">
    <source>
        <dbReference type="ARBA" id="ARBA00004141"/>
    </source>
</evidence>
<protein>
    <recommendedName>
        <fullName evidence="12">G-protein coupled receptors family 3 profile domain-containing protein</fullName>
    </recommendedName>
</protein>
<dbReference type="PRINTS" id="PR01176">
    <property type="entry name" value="GABABRECEPTR"/>
</dbReference>
<keyword evidence="6" id="KW-0675">Receptor</keyword>
<accession>A0A8W8KUR5</accession>
<keyword evidence="14" id="KW-1185">Reference proteome</keyword>
<keyword evidence="5 11" id="KW-0472">Membrane</keyword>
<evidence type="ECO:0000256" key="10">
    <source>
        <dbReference type="SAM" id="MobiDB-lite"/>
    </source>
</evidence>
<dbReference type="AlphaFoldDB" id="A0A8W8KUR5"/>
<evidence type="ECO:0000313" key="14">
    <source>
        <dbReference type="Proteomes" id="UP000005408"/>
    </source>
</evidence>
<evidence type="ECO:0000256" key="8">
    <source>
        <dbReference type="ARBA" id="ARBA00023224"/>
    </source>
</evidence>